<proteinExistence type="predicted"/>
<keyword evidence="3" id="KW-1185">Reference proteome</keyword>
<feature type="compositionally biased region" description="Basic and acidic residues" evidence="1">
    <location>
        <begin position="22"/>
        <end position="40"/>
    </location>
</feature>
<feature type="region of interest" description="Disordered" evidence="1">
    <location>
        <begin position="22"/>
        <end position="68"/>
    </location>
</feature>
<dbReference type="Proteomes" id="UP001374584">
    <property type="component" value="Unassembled WGS sequence"/>
</dbReference>
<comment type="caution">
    <text evidence="2">The sequence shown here is derived from an EMBL/GenBank/DDBJ whole genome shotgun (WGS) entry which is preliminary data.</text>
</comment>
<reference evidence="2 3" key="1">
    <citation type="submission" date="2024-01" db="EMBL/GenBank/DDBJ databases">
        <title>The genomes of 5 underutilized Papilionoideae crops provide insights into root nodulation and disease resistanc.</title>
        <authorList>
            <person name="Jiang F."/>
        </authorList>
    </citation>
    <scope>NUCLEOTIDE SEQUENCE [LARGE SCALE GENOMIC DNA]</scope>
    <source>
        <strain evidence="2">JINMINGXINNONG_FW02</strain>
        <tissue evidence="2">Leaves</tissue>
    </source>
</reference>
<gene>
    <name evidence="2" type="ORF">VNO80_15511</name>
</gene>
<name>A0AAN9MRK1_PHACN</name>
<evidence type="ECO:0000313" key="3">
    <source>
        <dbReference type="Proteomes" id="UP001374584"/>
    </source>
</evidence>
<dbReference type="EMBL" id="JAYMYR010000006">
    <property type="protein sequence ID" value="KAK7356243.1"/>
    <property type="molecule type" value="Genomic_DNA"/>
</dbReference>
<protein>
    <submittedName>
        <fullName evidence="2">Uncharacterized protein</fullName>
    </submittedName>
</protein>
<dbReference type="AlphaFoldDB" id="A0AAN9MRK1"/>
<evidence type="ECO:0000256" key="1">
    <source>
        <dbReference type="SAM" id="MobiDB-lite"/>
    </source>
</evidence>
<feature type="compositionally biased region" description="Acidic residues" evidence="1">
    <location>
        <begin position="41"/>
        <end position="50"/>
    </location>
</feature>
<accession>A0AAN9MRK1</accession>
<organism evidence="2 3">
    <name type="scientific">Phaseolus coccineus</name>
    <name type="common">Scarlet runner bean</name>
    <name type="synonym">Phaseolus multiflorus</name>
    <dbReference type="NCBI Taxonomy" id="3886"/>
    <lineage>
        <taxon>Eukaryota</taxon>
        <taxon>Viridiplantae</taxon>
        <taxon>Streptophyta</taxon>
        <taxon>Embryophyta</taxon>
        <taxon>Tracheophyta</taxon>
        <taxon>Spermatophyta</taxon>
        <taxon>Magnoliopsida</taxon>
        <taxon>eudicotyledons</taxon>
        <taxon>Gunneridae</taxon>
        <taxon>Pentapetalae</taxon>
        <taxon>rosids</taxon>
        <taxon>fabids</taxon>
        <taxon>Fabales</taxon>
        <taxon>Fabaceae</taxon>
        <taxon>Papilionoideae</taxon>
        <taxon>50 kb inversion clade</taxon>
        <taxon>NPAAA clade</taxon>
        <taxon>indigoferoid/millettioid clade</taxon>
        <taxon>Phaseoleae</taxon>
        <taxon>Phaseolus</taxon>
    </lineage>
</organism>
<evidence type="ECO:0000313" key="2">
    <source>
        <dbReference type="EMBL" id="KAK7356243.1"/>
    </source>
</evidence>
<sequence>MVGTLIEVDEATLEMNELECARGKSEVEESGVRSDAHEGEEYLESEGSDFGEEKENVENTNGERMVEF</sequence>